<dbReference type="Proteomes" id="UP001595528">
    <property type="component" value="Unassembled WGS sequence"/>
</dbReference>
<name>A0ABV7L270_9PROT</name>
<gene>
    <name evidence="1" type="ORF">ACFOGJ_16055</name>
</gene>
<accession>A0ABV7L270</accession>
<keyword evidence="2" id="KW-1185">Reference proteome</keyword>
<organism evidence="1 2">
    <name type="scientific">Marinibaculum pumilum</name>
    <dbReference type="NCBI Taxonomy" id="1766165"/>
    <lineage>
        <taxon>Bacteria</taxon>
        <taxon>Pseudomonadati</taxon>
        <taxon>Pseudomonadota</taxon>
        <taxon>Alphaproteobacteria</taxon>
        <taxon>Rhodospirillales</taxon>
        <taxon>Rhodospirillaceae</taxon>
        <taxon>Marinibaculum</taxon>
    </lineage>
</organism>
<dbReference type="EMBL" id="JBHRTR010000028">
    <property type="protein sequence ID" value="MFC3228758.1"/>
    <property type="molecule type" value="Genomic_DNA"/>
</dbReference>
<proteinExistence type="predicted"/>
<protein>
    <submittedName>
        <fullName evidence="1">Uncharacterized protein</fullName>
    </submittedName>
</protein>
<evidence type="ECO:0000313" key="2">
    <source>
        <dbReference type="Proteomes" id="UP001595528"/>
    </source>
</evidence>
<comment type="caution">
    <text evidence="1">The sequence shown here is derived from an EMBL/GenBank/DDBJ whole genome shotgun (WGS) entry which is preliminary data.</text>
</comment>
<reference evidence="2" key="1">
    <citation type="journal article" date="2019" name="Int. J. Syst. Evol. Microbiol.">
        <title>The Global Catalogue of Microorganisms (GCM) 10K type strain sequencing project: providing services to taxonomists for standard genome sequencing and annotation.</title>
        <authorList>
            <consortium name="The Broad Institute Genomics Platform"/>
            <consortium name="The Broad Institute Genome Sequencing Center for Infectious Disease"/>
            <person name="Wu L."/>
            <person name="Ma J."/>
        </authorList>
    </citation>
    <scope>NUCLEOTIDE SEQUENCE [LARGE SCALE GENOMIC DNA]</scope>
    <source>
        <strain evidence="2">KCTC 42964</strain>
    </source>
</reference>
<evidence type="ECO:0000313" key="1">
    <source>
        <dbReference type="EMBL" id="MFC3228758.1"/>
    </source>
</evidence>
<dbReference type="RefSeq" id="WP_379902177.1">
    <property type="nucleotide sequence ID" value="NZ_JBHRTR010000028.1"/>
</dbReference>
<sequence>MTCKPLSEATGKVMSDLCRAKAEKALRPIQDAIAAGDPDAALAALFTEELRLCLGQWRETQVQAGLREPGE</sequence>